<organism evidence="2 3">
    <name type="scientific">Arthrobacter russicus</name>
    <dbReference type="NCBI Taxonomy" id="172040"/>
    <lineage>
        <taxon>Bacteria</taxon>
        <taxon>Bacillati</taxon>
        <taxon>Actinomycetota</taxon>
        <taxon>Actinomycetes</taxon>
        <taxon>Micrococcales</taxon>
        <taxon>Micrococcaceae</taxon>
        <taxon>Arthrobacter</taxon>
    </lineage>
</organism>
<protein>
    <recommendedName>
        <fullName evidence="4">Bacterial Pleckstrin homology domain-containing protein</fullName>
    </recommendedName>
</protein>
<accession>A0ABU1J8A3</accession>
<evidence type="ECO:0000313" key="3">
    <source>
        <dbReference type="Proteomes" id="UP001185069"/>
    </source>
</evidence>
<sequence>MQPTESSEAGPWQREGKSQILRFRAIALPMPAFGLLLGCLLLLPVGSATVLIGMGLGPLDGMLPVRGLTLIFGAALGLALCYALSAALRSVASEYTVRLSPSGIEISAPCRERFIELQDIRILRWRYSSDFARLVVVTGGGTTSLLLGLRKSQLRNGQQTALPPIPEECQQLLIRNGLSAHRSRRAQDLLVFHRGD</sequence>
<keyword evidence="1" id="KW-1133">Transmembrane helix</keyword>
<evidence type="ECO:0000313" key="2">
    <source>
        <dbReference type="EMBL" id="MDR6268096.1"/>
    </source>
</evidence>
<proteinExistence type="predicted"/>
<keyword evidence="1" id="KW-0812">Transmembrane</keyword>
<name>A0ABU1J8A3_9MICC</name>
<dbReference type="EMBL" id="JAVDQF010000001">
    <property type="protein sequence ID" value="MDR6268096.1"/>
    <property type="molecule type" value="Genomic_DNA"/>
</dbReference>
<gene>
    <name evidence="2" type="ORF">JOE69_000334</name>
</gene>
<comment type="caution">
    <text evidence="2">The sequence shown here is derived from an EMBL/GenBank/DDBJ whole genome shotgun (WGS) entry which is preliminary data.</text>
</comment>
<keyword evidence="3" id="KW-1185">Reference proteome</keyword>
<reference evidence="2 3" key="1">
    <citation type="submission" date="2023-07" db="EMBL/GenBank/DDBJ databases">
        <title>Sequencing the genomes of 1000 actinobacteria strains.</title>
        <authorList>
            <person name="Klenk H.-P."/>
        </authorList>
    </citation>
    <scope>NUCLEOTIDE SEQUENCE [LARGE SCALE GENOMIC DNA]</scope>
    <source>
        <strain evidence="2 3">DSM 14555</strain>
    </source>
</reference>
<feature type="transmembrane region" description="Helical" evidence="1">
    <location>
        <begin position="68"/>
        <end position="88"/>
    </location>
</feature>
<dbReference type="Proteomes" id="UP001185069">
    <property type="component" value="Unassembled WGS sequence"/>
</dbReference>
<keyword evidence="1" id="KW-0472">Membrane</keyword>
<feature type="transmembrane region" description="Helical" evidence="1">
    <location>
        <begin position="32"/>
        <end position="56"/>
    </location>
</feature>
<evidence type="ECO:0008006" key="4">
    <source>
        <dbReference type="Google" id="ProtNLM"/>
    </source>
</evidence>
<evidence type="ECO:0000256" key="1">
    <source>
        <dbReference type="SAM" id="Phobius"/>
    </source>
</evidence>
<dbReference type="RefSeq" id="WP_309795532.1">
    <property type="nucleotide sequence ID" value="NZ_BAAAHY010000006.1"/>
</dbReference>